<gene>
    <name evidence="1" type="ORF">QC761_0001440</name>
</gene>
<reference evidence="1 2" key="1">
    <citation type="journal article" date="2023" name="bioRxiv">
        <title>High-quality genome assemblies of four members of thePodospora anserinaspecies complex.</title>
        <authorList>
            <person name="Ament-Velasquez S.L."/>
            <person name="Vogan A.A."/>
            <person name="Wallerman O."/>
            <person name="Hartmann F."/>
            <person name="Gautier V."/>
            <person name="Silar P."/>
            <person name="Giraud T."/>
            <person name="Johannesson H."/>
        </authorList>
    </citation>
    <scope>NUCLEOTIDE SEQUENCE [LARGE SCALE GENOMIC DNA]</scope>
    <source>
        <strain evidence="1 2">CBS 112042</strain>
    </source>
</reference>
<accession>A0ABR0FU56</accession>
<dbReference type="GeneID" id="87890801"/>
<evidence type="ECO:0000313" key="1">
    <source>
        <dbReference type="EMBL" id="KAK4647483.1"/>
    </source>
</evidence>
<proteinExistence type="predicted"/>
<sequence>MFTACLGSRDIDQETEGKNTVGILRRLRDDCKRVISAVEAQIYTSLLACVYPSDLQGNINWIAVESFKNPKASPHPLACHPRDVFHPNNTVLPRVALHPVKRVAKVLAPHVLQKLLVVGDDNQLQVPLRLPRLDDPVQAARQAADVVAVEVGRRLVQRDQAAVDAKRLGQC</sequence>
<protein>
    <submittedName>
        <fullName evidence="1">Uncharacterized protein</fullName>
    </submittedName>
</protein>
<dbReference type="EMBL" id="JAFFGZ010000001">
    <property type="protein sequence ID" value="KAK4647483.1"/>
    <property type="molecule type" value="Genomic_DNA"/>
</dbReference>
<keyword evidence="2" id="KW-1185">Reference proteome</keyword>
<dbReference type="RefSeq" id="XP_062736459.1">
    <property type="nucleotide sequence ID" value="XM_062871746.1"/>
</dbReference>
<comment type="caution">
    <text evidence="1">The sequence shown here is derived from an EMBL/GenBank/DDBJ whole genome shotgun (WGS) entry which is preliminary data.</text>
</comment>
<organism evidence="1 2">
    <name type="scientific">Podospora bellae-mahoneyi</name>
    <dbReference type="NCBI Taxonomy" id="2093777"/>
    <lineage>
        <taxon>Eukaryota</taxon>
        <taxon>Fungi</taxon>
        <taxon>Dikarya</taxon>
        <taxon>Ascomycota</taxon>
        <taxon>Pezizomycotina</taxon>
        <taxon>Sordariomycetes</taxon>
        <taxon>Sordariomycetidae</taxon>
        <taxon>Sordariales</taxon>
        <taxon>Podosporaceae</taxon>
        <taxon>Podospora</taxon>
    </lineage>
</organism>
<name>A0ABR0FU56_9PEZI</name>
<dbReference type="Proteomes" id="UP001322138">
    <property type="component" value="Unassembled WGS sequence"/>
</dbReference>
<evidence type="ECO:0000313" key="2">
    <source>
        <dbReference type="Proteomes" id="UP001322138"/>
    </source>
</evidence>